<dbReference type="RefSeq" id="WP_046279385.1">
    <property type="nucleotide sequence ID" value="NZ_LATL02000247.1"/>
</dbReference>
<gene>
    <name evidence="1" type="ORF">WN50_15090</name>
</gene>
<comment type="caution">
    <text evidence="1">The sequence shown here is derived from an EMBL/GenBank/DDBJ whole genome shotgun (WGS) entry which is preliminary data.</text>
</comment>
<protein>
    <submittedName>
        <fullName evidence="1">CRISPR-associated protein Csc3</fullName>
    </submittedName>
</protein>
<dbReference type="PATRIC" id="fig|1637645.4.peg.4885"/>
<name>A0A0F5YEG8_9CYAN</name>
<dbReference type="InterPro" id="IPR017589">
    <property type="entry name" value="CRISPR-assoc_prot_Cas10d/Csc3"/>
</dbReference>
<proteinExistence type="predicted"/>
<dbReference type="Proteomes" id="UP000033607">
    <property type="component" value="Unassembled WGS sequence"/>
</dbReference>
<dbReference type="EMBL" id="LATL02000247">
    <property type="protein sequence ID" value="KKD37309.1"/>
    <property type="molecule type" value="Genomic_DNA"/>
</dbReference>
<accession>A0A0F5YEG8</accession>
<dbReference type="AlphaFoldDB" id="A0A0F5YEG8"/>
<dbReference type="OrthoDB" id="414891at2"/>
<organism evidence="1 2">
    <name type="scientific">Limnoraphis robusta CS-951</name>
    <dbReference type="NCBI Taxonomy" id="1637645"/>
    <lineage>
        <taxon>Bacteria</taxon>
        <taxon>Bacillati</taxon>
        <taxon>Cyanobacteriota</taxon>
        <taxon>Cyanophyceae</taxon>
        <taxon>Oscillatoriophycideae</taxon>
        <taxon>Oscillatoriales</taxon>
        <taxon>Sirenicapillariaceae</taxon>
        <taxon>Limnoraphis</taxon>
    </lineage>
</organism>
<sequence>MNTLLQTLLIQTLPEETDPILRSYIETILPEIEREFSTISALGGSYEVHLNQLLARGDKYAEKNALSWSSRADQNLCVHVLNALLTAWNLSEYLSASQALSDVEKRLLCLGITLHDYNKYCDAQGEDDPPKAYEVAEILKLCEELGDKLNFQLFWSDWKNYLPEIGFLAQNTQFKASTNPFPSNWPTFTLNGKRLKLPLRHLLGFGDVAVHLTDPGEIEIKTGGERLREHLNTLGIKRKLVYHRLRNSLGILSNAIHNSLVNFGDELGWKPILFFAQGVVYLTPLDSEAPDILELKAFLWREISQVLSGKMSGGEVGFKRDGKGLKIASQTLELFSSSELIRLLPDVIDARVANIKNPATPKRLEKLELSETERELLATGADIRADKIAEFIILVQREFFENCPEFITWMLETLQLQEQITPEQTQEQSGGVNYGWYRVAAYYIANNARLRPEDISIKLLEIAENLADWADTNNLLYESESPTKAVFNSYLEQYLEVGGWETEPPSFEQELTTYTEAKTKVAKQPICSLSSGEFPSEDQMDSVVLFKPQQYSNKNPLGGRKIKRGISKIWSLEMLLRQAIWRVPAGKLEEQQPIFLYIFPAYVYSPQTAKAVQFLVNDIKRVSLWNVRKKWLEFGLDVSGLQAVDWLSSEAEMGEFAEMKYSSHAPFMAMTYTTPRGKTQTDAWVQPAFLALALPLLLGVKVVTTASSIPLYSSDSDFRDSVILDGVVGFWQLLGLPTSLRIQEIYPAIKRLLVAYCLHLDNRSKGQEERWQAFNGTVREVMTNVLNVFTLANEGLRRDGRDFPKSKEVKTYWKYAEILSEGDENMTDKLKVTKELVSQYRKFYQVNLGESSHAILFPLTKALEAILSVPENWDNEELILQGAGQIQAALDRQEAYKRPIIKDKSIPYEIRQQQEFEAIHTFMKTCVEKLFEKMCKGDIALLQENRNRIKAGAEFAYRMIALEERASSNQLNSETLNNED</sequence>
<dbReference type="NCBIfam" id="TIGR03174">
    <property type="entry name" value="cas_Csc3"/>
    <property type="match status" value="1"/>
</dbReference>
<evidence type="ECO:0000313" key="2">
    <source>
        <dbReference type="Proteomes" id="UP000033607"/>
    </source>
</evidence>
<reference evidence="1 2" key="1">
    <citation type="submission" date="2015-06" db="EMBL/GenBank/DDBJ databases">
        <title>Draft genome assembly of filamentous brackish cyanobacterium Limnoraphis robusta strain CS-951.</title>
        <authorList>
            <person name="Willis A."/>
            <person name="Parks M."/>
            <person name="Burford M.A."/>
        </authorList>
    </citation>
    <scope>NUCLEOTIDE SEQUENCE [LARGE SCALE GENOMIC DNA]</scope>
    <source>
        <strain evidence="1 2">CS-951</strain>
    </source>
</reference>
<evidence type="ECO:0000313" key="1">
    <source>
        <dbReference type="EMBL" id="KKD37309.1"/>
    </source>
</evidence>